<protein>
    <recommendedName>
        <fullName evidence="11">Protein translocase subunit SecE</fullName>
    </recommendedName>
</protein>
<dbReference type="PRINTS" id="PR01650">
    <property type="entry name" value="SECETRNLCASE"/>
</dbReference>
<dbReference type="InterPro" id="IPR005807">
    <property type="entry name" value="SecE_bac"/>
</dbReference>
<proteinExistence type="inferred from homology"/>
<keyword evidence="5" id="KW-0653">Protein transport</keyword>
<organism evidence="10">
    <name type="scientific">marine metagenome</name>
    <dbReference type="NCBI Taxonomy" id="408172"/>
    <lineage>
        <taxon>unclassified sequences</taxon>
        <taxon>metagenomes</taxon>
        <taxon>ecological metagenomes</taxon>
    </lineage>
</organism>
<sequence length="71" mass="7872">MEKVGKLAAIKIFVEECWDELSKVTWPDSEQLKSATLVVILFVILISAVIWLMDVTSRTLIGFIMGLFGAG</sequence>
<evidence type="ECO:0000256" key="7">
    <source>
        <dbReference type="ARBA" id="ARBA00023010"/>
    </source>
</evidence>
<evidence type="ECO:0008006" key="11">
    <source>
        <dbReference type="Google" id="ProtNLM"/>
    </source>
</evidence>
<evidence type="ECO:0000256" key="9">
    <source>
        <dbReference type="SAM" id="Phobius"/>
    </source>
</evidence>
<gene>
    <name evidence="10" type="ORF">METZ01_LOCUS329148</name>
</gene>
<reference evidence="10" key="1">
    <citation type="submission" date="2018-05" db="EMBL/GenBank/DDBJ databases">
        <authorList>
            <person name="Lanie J.A."/>
            <person name="Ng W.-L."/>
            <person name="Kazmierczak K.M."/>
            <person name="Andrzejewski T.M."/>
            <person name="Davidsen T.M."/>
            <person name="Wayne K.J."/>
            <person name="Tettelin H."/>
            <person name="Glass J.I."/>
            <person name="Rusch D."/>
            <person name="Podicherti R."/>
            <person name="Tsui H.-C.T."/>
            <person name="Winkler M.E."/>
        </authorList>
    </citation>
    <scope>NUCLEOTIDE SEQUENCE</scope>
</reference>
<dbReference type="PANTHER" id="PTHR33910:SF1">
    <property type="entry name" value="PROTEIN TRANSLOCASE SUBUNIT SECE"/>
    <property type="match status" value="1"/>
</dbReference>
<dbReference type="NCBIfam" id="TIGR00964">
    <property type="entry name" value="secE_bact"/>
    <property type="match status" value="1"/>
</dbReference>
<name>A0A382PSI5_9ZZZZ</name>
<dbReference type="GO" id="GO:0005886">
    <property type="term" value="C:plasma membrane"/>
    <property type="evidence" value="ECO:0007669"/>
    <property type="project" value="TreeGrafter"/>
</dbReference>
<evidence type="ECO:0000313" key="10">
    <source>
        <dbReference type="EMBL" id="SVC76294.1"/>
    </source>
</evidence>
<dbReference type="PANTHER" id="PTHR33910">
    <property type="entry name" value="PROTEIN TRANSLOCASE SUBUNIT SECE"/>
    <property type="match status" value="1"/>
</dbReference>
<keyword evidence="7" id="KW-0811">Translocation</keyword>
<dbReference type="PROSITE" id="PS01067">
    <property type="entry name" value="SECE_SEC61G"/>
    <property type="match status" value="1"/>
</dbReference>
<evidence type="ECO:0000256" key="2">
    <source>
        <dbReference type="ARBA" id="ARBA00022448"/>
    </source>
</evidence>
<evidence type="ECO:0000256" key="4">
    <source>
        <dbReference type="ARBA" id="ARBA00022692"/>
    </source>
</evidence>
<evidence type="ECO:0000256" key="5">
    <source>
        <dbReference type="ARBA" id="ARBA00022927"/>
    </source>
</evidence>
<keyword evidence="6 9" id="KW-1133">Transmembrane helix</keyword>
<comment type="subcellular location">
    <subcellularLocation>
        <location evidence="1">Membrane</location>
    </subcellularLocation>
</comment>
<dbReference type="GO" id="GO:0006605">
    <property type="term" value="P:protein targeting"/>
    <property type="evidence" value="ECO:0007669"/>
    <property type="project" value="InterPro"/>
</dbReference>
<keyword evidence="4 9" id="KW-0812">Transmembrane</keyword>
<keyword evidence="3" id="KW-1003">Cell membrane</keyword>
<evidence type="ECO:0000256" key="8">
    <source>
        <dbReference type="ARBA" id="ARBA00023136"/>
    </source>
</evidence>
<dbReference type="HAMAP" id="MF_00422">
    <property type="entry name" value="SecE"/>
    <property type="match status" value="1"/>
</dbReference>
<keyword evidence="2" id="KW-0813">Transport</keyword>
<dbReference type="AlphaFoldDB" id="A0A382PSI5"/>
<dbReference type="InterPro" id="IPR038379">
    <property type="entry name" value="SecE_sf"/>
</dbReference>
<evidence type="ECO:0000256" key="3">
    <source>
        <dbReference type="ARBA" id="ARBA00022475"/>
    </source>
</evidence>
<dbReference type="GO" id="GO:0008320">
    <property type="term" value="F:protein transmembrane transporter activity"/>
    <property type="evidence" value="ECO:0007669"/>
    <property type="project" value="InterPro"/>
</dbReference>
<dbReference type="Gene3D" id="1.20.5.1030">
    <property type="entry name" value="Preprotein translocase secy subunit"/>
    <property type="match status" value="1"/>
</dbReference>
<evidence type="ECO:0000256" key="6">
    <source>
        <dbReference type="ARBA" id="ARBA00022989"/>
    </source>
</evidence>
<dbReference type="Pfam" id="PF00584">
    <property type="entry name" value="SecE"/>
    <property type="match status" value="1"/>
</dbReference>
<feature type="transmembrane region" description="Helical" evidence="9">
    <location>
        <begin position="34"/>
        <end position="53"/>
    </location>
</feature>
<dbReference type="EMBL" id="UINC01109454">
    <property type="protein sequence ID" value="SVC76294.1"/>
    <property type="molecule type" value="Genomic_DNA"/>
</dbReference>
<keyword evidence="8 9" id="KW-0472">Membrane</keyword>
<dbReference type="GO" id="GO:0043952">
    <property type="term" value="P:protein transport by the Sec complex"/>
    <property type="evidence" value="ECO:0007669"/>
    <property type="project" value="TreeGrafter"/>
</dbReference>
<dbReference type="GO" id="GO:0009306">
    <property type="term" value="P:protein secretion"/>
    <property type="evidence" value="ECO:0007669"/>
    <property type="project" value="InterPro"/>
</dbReference>
<dbReference type="GO" id="GO:0006886">
    <property type="term" value="P:intracellular protein transport"/>
    <property type="evidence" value="ECO:0007669"/>
    <property type="project" value="InterPro"/>
</dbReference>
<evidence type="ECO:0000256" key="1">
    <source>
        <dbReference type="ARBA" id="ARBA00004370"/>
    </source>
</evidence>
<dbReference type="InterPro" id="IPR001901">
    <property type="entry name" value="Translocase_SecE/Sec61-g"/>
</dbReference>
<accession>A0A382PSI5</accession>